<evidence type="ECO:0000313" key="1">
    <source>
        <dbReference type="EMBL" id="PXB41157.1"/>
    </source>
</evidence>
<protein>
    <submittedName>
        <fullName evidence="1">Uncharacterized protein</fullName>
    </submittedName>
</protein>
<organism evidence="1 2">
    <name type="scientific">Enterobacter hormaechei</name>
    <dbReference type="NCBI Taxonomy" id="158836"/>
    <lineage>
        <taxon>Bacteria</taxon>
        <taxon>Pseudomonadati</taxon>
        <taxon>Pseudomonadota</taxon>
        <taxon>Gammaproteobacteria</taxon>
        <taxon>Enterobacterales</taxon>
        <taxon>Enterobacteriaceae</taxon>
        <taxon>Enterobacter</taxon>
        <taxon>Enterobacter cloacae complex</taxon>
    </lineage>
</organism>
<evidence type="ECO:0000313" key="2">
    <source>
        <dbReference type="Proteomes" id="UP000246375"/>
    </source>
</evidence>
<dbReference type="Proteomes" id="UP000246375">
    <property type="component" value="Unassembled WGS sequence"/>
</dbReference>
<sequence>MDSILPGESKSMPLESGKVVKYSANRAVNFEFLLTDGTYIAGVIPAGETLEFKSNGSIQEFNIKIFEAPRRPTAID</sequence>
<comment type="caution">
    <text evidence="1">The sequence shown here is derived from an EMBL/GenBank/DDBJ whole genome shotgun (WGS) entry which is preliminary data.</text>
</comment>
<reference evidence="1 2" key="1">
    <citation type="submission" date="2018-05" db="EMBL/GenBank/DDBJ databases">
        <title>Evaluation of testing and processing parameters for the GenePOC Carba assay.</title>
        <authorList>
            <person name="Walsh T.R."/>
        </authorList>
    </citation>
    <scope>NUCLEOTIDE SEQUENCE [LARGE SCALE GENOMIC DNA]</scope>
    <source>
        <strain evidence="1 2">PECIMP</strain>
    </source>
</reference>
<dbReference type="RefSeq" id="WP_058677220.1">
    <property type="nucleotide sequence ID" value="NZ_CP126608.1"/>
</dbReference>
<name>A0A9X7L2Z7_9ENTR</name>
<dbReference type="AlphaFoldDB" id="A0A9X7L2Z7"/>
<dbReference type="EMBL" id="QHMI01000006">
    <property type="protein sequence ID" value="PXB41157.1"/>
    <property type="molecule type" value="Genomic_DNA"/>
</dbReference>
<gene>
    <name evidence="1" type="ORF">DL189_09305</name>
</gene>
<accession>A0A9X7L2Z7</accession>
<proteinExistence type="predicted"/>